<dbReference type="InParanoid" id="A0A4W3JES8"/>
<gene>
    <name evidence="10" type="primary">si:ch211-197h24.6</name>
</gene>
<evidence type="ECO:0000313" key="11">
    <source>
        <dbReference type="Proteomes" id="UP000314986"/>
    </source>
</evidence>
<dbReference type="SUPFAM" id="SSF57667">
    <property type="entry name" value="beta-beta-alpha zinc fingers"/>
    <property type="match status" value="1"/>
</dbReference>
<dbReference type="SMART" id="SM00355">
    <property type="entry name" value="ZnF_C2H2"/>
    <property type="match status" value="2"/>
</dbReference>
<keyword evidence="4" id="KW-0677">Repeat</keyword>
<dbReference type="InterPro" id="IPR036236">
    <property type="entry name" value="Znf_C2H2_sf"/>
</dbReference>
<evidence type="ECO:0000256" key="2">
    <source>
        <dbReference type="ARBA" id="ARBA00004496"/>
    </source>
</evidence>
<feature type="domain" description="C2H2-type" evidence="9">
    <location>
        <begin position="141"/>
        <end position="164"/>
    </location>
</feature>
<dbReference type="GO" id="GO:0003725">
    <property type="term" value="F:double-stranded RNA binding"/>
    <property type="evidence" value="ECO:0007669"/>
    <property type="project" value="TreeGrafter"/>
</dbReference>
<dbReference type="GO" id="GO:0003727">
    <property type="term" value="F:single-stranded RNA binding"/>
    <property type="evidence" value="ECO:0007669"/>
    <property type="project" value="TreeGrafter"/>
</dbReference>
<dbReference type="InterPro" id="IPR013087">
    <property type="entry name" value="Znf_C2H2_type"/>
</dbReference>
<keyword evidence="8" id="KW-1133">Transmembrane helix</keyword>
<evidence type="ECO:0000256" key="5">
    <source>
        <dbReference type="ARBA" id="ARBA00022884"/>
    </source>
</evidence>
<reference evidence="11" key="1">
    <citation type="journal article" date="2006" name="Science">
        <title>Ancient noncoding elements conserved in the human genome.</title>
        <authorList>
            <person name="Venkatesh B."/>
            <person name="Kirkness E.F."/>
            <person name="Loh Y.H."/>
            <person name="Halpern A.L."/>
            <person name="Lee A.P."/>
            <person name="Johnson J."/>
            <person name="Dandona N."/>
            <person name="Viswanathan L.D."/>
            <person name="Tay A."/>
            <person name="Venter J.C."/>
            <person name="Strausberg R.L."/>
            <person name="Brenner S."/>
        </authorList>
    </citation>
    <scope>NUCLEOTIDE SEQUENCE [LARGE SCALE GENOMIC DNA]</scope>
</reference>
<reference evidence="10" key="5">
    <citation type="submission" date="2025-09" db="UniProtKB">
        <authorList>
            <consortium name="Ensembl"/>
        </authorList>
    </citation>
    <scope>IDENTIFICATION</scope>
</reference>
<feature type="domain" description="C2H2-type" evidence="9">
    <location>
        <begin position="26"/>
        <end position="50"/>
    </location>
</feature>
<dbReference type="GO" id="GO:0005737">
    <property type="term" value="C:cytoplasm"/>
    <property type="evidence" value="ECO:0007669"/>
    <property type="project" value="UniProtKB-SubCell"/>
</dbReference>
<keyword evidence="11" id="KW-1185">Reference proteome</keyword>
<dbReference type="GO" id="GO:0071011">
    <property type="term" value="C:precatalytic spliceosome"/>
    <property type="evidence" value="ECO:0007669"/>
    <property type="project" value="TreeGrafter"/>
</dbReference>
<keyword evidence="6" id="KW-0539">Nucleus</keyword>
<comment type="subcellular location">
    <subcellularLocation>
        <location evidence="2">Cytoplasm</location>
    </subcellularLocation>
    <subcellularLocation>
        <location evidence="1">Nucleus</location>
    </subcellularLocation>
</comment>
<dbReference type="Gene3D" id="3.30.160.60">
    <property type="entry name" value="Classic Zinc Finger"/>
    <property type="match status" value="1"/>
</dbReference>
<dbReference type="OMA" id="NELEPHR"/>
<dbReference type="PANTHER" id="PTHR45762">
    <property type="entry name" value="ZINC FINGER RNA-BINDING PROTEIN"/>
    <property type="match status" value="1"/>
</dbReference>
<organism evidence="10 11">
    <name type="scientific">Callorhinchus milii</name>
    <name type="common">Ghost shark</name>
    <dbReference type="NCBI Taxonomy" id="7868"/>
    <lineage>
        <taxon>Eukaryota</taxon>
        <taxon>Metazoa</taxon>
        <taxon>Chordata</taxon>
        <taxon>Craniata</taxon>
        <taxon>Vertebrata</taxon>
        <taxon>Chondrichthyes</taxon>
        <taxon>Holocephali</taxon>
        <taxon>Chimaeriformes</taxon>
        <taxon>Callorhinchidae</taxon>
        <taxon>Callorhinchus</taxon>
    </lineage>
</organism>
<evidence type="ECO:0000256" key="7">
    <source>
        <dbReference type="SAM" id="MobiDB-lite"/>
    </source>
</evidence>
<keyword evidence="8" id="KW-0812">Transmembrane</keyword>
<accession>A0A4W3JES8</accession>
<dbReference type="GeneTree" id="ENSGT01030000234977"/>
<dbReference type="Pfam" id="PF12874">
    <property type="entry name" value="zf-met"/>
    <property type="match status" value="1"/>
</dbReference>
<evidence type="ECO:0000256" key="8">
    <source>
        <dbReference type="SAM" id="Phobius"/>
    </source>
</evidence>
<proteinExistence type="predicted"/>
<keyword evidence="8" id="KW-0472">Membrane</keyword>
<dbReference type="PANTHER" id="PTHR45762:SF21">
    <property type="entry name" value="ZINC FINGER RNA-BINDING PROTEIN"/>
    <property type="match status" value="1"/>
</dbReference>
<keyword evidence="3" id="KW-0963">Cytoplasm</keyword>
<sequence>MSEADKKQHKKQAVHQSKTAGTANVFTCKVCNVHCTSEMNLKMHLIGMKHKKYNIVFLDCIALNFGILIVVKPSGSKAETKNKGAKASSVDAKSAPTSSIEYKYGSSYLEERLKEMGSLVPLIGLNHVIEYQSEGAPDPLFFCRLCGYRGGFSSFLSHLFGYKHRLKYISKEYPEALQLEGAKLKHSEMNALVKEKAALIEKLDGRGKVKIVLDELKHVRKPPLKRSKDECGPSDPYFSQHSNFENSFDQRGNARGSSSYEKRISWSQDFRSFDETLQNDWGKSSRSEGNFHMDWHCDDKRDSRDDYRREEQVRNRQDAYSKGSDIDDRWMQNEFEPYQSESSSRSAYLNQELFEYLQHFQIMNDRDASFALKVTQSLTDGLMEYRLKTITGLTQDKRPLLDEVPDKYESYMFGEAPPGSLSKSSPSCNVPFCGPGPRPSQRANVLLSGLRPRHSQGSDVRLSGPPPRDFDRPDVYFSGQPPRGPQELPRGW</sequence>
<evidence type="ECO:0000256" key="1">
    <source>
        <dbReference type="ARBA" id="ARBA00004123"/>
    </source>
</evidence>
<feature type="region of interest" description="Disordered" evidence="7">
    <location>
        <begin position="448"/>
        <end position="492"/>
    </location>
</feature>
<name>A0A4W3JES8_CALMI</name>
<protein>
    <submittedName>
        <fullName evidence="10">Uncharacterized LOC103186336</fullName>
    </submittedName>
</protein>
<evidence type="ECO:0000259" key="9">
    <source>
        <dbReference type="SMART" id="SM00355"/>
    </source>
</evidence>
<reference evidence="11" key="3">
    <citation type="journal article" date="2014" name="Nature">
        <title>Elephant shark genome provides unique insights into gnathostome evolution.</title>
        <authorList>
            <consortium name="International Elephant Shark Genome Sequencing Consortium"/>
            <person name="Venkatesh B."/>
            <person name="Lee A.P."/>
            <person name="Ravi V."/>
            <person name="Maurya A.K."/>
            <person name="Lian M.M."/>
            <person name="Swann J.B."/>
            <person name="Ohta Y."/>
            <person name="Flajnik M.F."/>
            <person name="Sutoh Y."/>
            <person name="Kasahara M."/>
            <person name="Hoon S."/>
            <person name="Gangu V."/>
            <person name="Roy S.W."/>
            <person name="Irimia M."/>
            <person name="Korzh V."/>
            <person name="Kondrychyn I."/>
            <person name="Lim Z.W."/>
            <person name="Tay B.H."/>
            <person name="Tohari S."/>
            <person name="Kong K.W."/>
            <person name="Ho S."/>
            <person name="Lorente-Galdos B."/>
            <person name="Quilez J."/>
            <person name="Marques-Bonet T."/>
            <person name="Raney B.J."/>
            <person name="Ingham P.W."/>
            <person name="Tay A."/>
            <person name="Hillier L.W."/>
            <person name="Minx P."/>
            <person name="Boehm T."/>
            <person name="Wilson R.K."/>
            <person name="Brenner S."/>
            <person name="Warren W.C."/>
        </authorList>
    </citation>
    <scope>NUCLEOTIDE SEQUENCE [LARGE SCALE GENOMIC DNA]</scope>
</reference>
<keyword evidence="5" id="KW-0694">RNA-binding</keyword>
<feature type="transmembrane region" description="Helical" evidence="8">
    <location>
        <begin position="53"/>
        <end position="71"/>
    </location>
</feature>
<evidence type="ECO:0000256" key="4">
    <source>
        <dbReference type="ARBA" id="ARBA00022737"/>
    </source>
</evidence>
<evidence type="ECO:0000313" key="10">
    <source>
        <dbReference type="Ensembl" id="ENSCMIP00000041939.1"/>
    </source>
</evidence>
<reference evidence="11" key="2">
    <citation type="journal article" date="2007" name="PLoS Biol.">
        <title>Survey sequencing and comparative analysis of the elephant shark (Callorhinchus milii) genome.</title>
        <authorList>
            <person name="Venkatesh B."/>
            <person name="Kirkness E.F."/>
            <person name="Loh Y.H."/>
            <person name="Halpern A.L."/>
            <person name="Lee A.P."/>
            <person name="Johnson J."/>
            <person name="Dandona N."/>
            <person name="Viswanathan L.D."/>
            <person name="Tay A."/>
            <person name="Venter J.C."/>
            <person name="Strausberg R.L."/>
            <person name="Brenner S."/>
        </authorList>
    </citation>
    <scope>NUCLEOTIDE SEQUENCE [LARGE SCALE GENOMIC DNA]</scope>
</reference>
<feature type="region of interest" description="Disordered" evidence="7">
    <location>
        <begin position="302"/>
        <end position="322"/>
    </location>
</feature>
<evidence type="ECO:0000256" key="3">
    <source>
        <dbReference type="ARBA" id="ARBA00022490"/>
    </source>
</evidence>
<evidence type="ECO:0000256" key="6">
    <source>
        <dbReference type="ARBA" id="ARBA00023242"/>
    </source>
</evidence>
<dbReference type="Proteomes" id="UP000314986">
    <property type="component" value="Unassembled WGS sequence"/>
</dbReference>
<reference evidence="10" key="4">
    <citation type="submission" date="2025-08" db="UniProtKB">
        <authorList>
            <consortium name="Ensembl"/>
        </authorList>
    </citation>
    <scope>IDENTIFICATION</scope>
</reference>
<dbReference type="AlphaFoldDB" id="A0A4W3JES8"/>
<dbReference type="Ensembl" id="ENSCMIT00000042538.1">
    <property type="protein sequence ID" value="ENSCMIP00000041939.1"/>
    <property type="gene ID" value="ENSCMIG00000017465.1"/>
</dbReference>